<reference evidence="2 3" key="1">
    <citation type="submission" date="2020-08" db="EMBL/GenBank/DDBJ databases">
        <title>Complete genome and description of Campylobacter massiliensis Marseille-Q3452 sp. nov.</title>
        <authorList>
            <person name="Antezack A."/>
        </authorList>
    </citation>
    <scope>NUCLEOTIDE SEQUENCE [LARGE SCALE GENOMIC DNA]</scope>
    <source>
        <strain evidence="2 3">Marseille-Q3452</strain>
    </source>
</reference>
<name>A0A842J9P8_9BACT</name>
<organism evidence="2 3">
    <name type="scientific">Campylobacter massiliensis</name>
    <dbReference type="NCBI Taxonomy" id="2762557"/>
    <lineage>
        <taxon>Bacteria</taxon>
        <taxon>Pseudomonadati</taxon>
        <taxon>Campylobacterota</taxon>
        <taxon>Epsilonproteobacteria</taxon>
        <taxon>Campylobacterales</taxon>
        <taxon>Campylobacteraceae</taxon>
        <taxon>Campylobacter</taxon>
    </lineage>
</organism>
<sequence length="247" mass="27796">MKIGKIWLLALACGLAFGRENPFAPSGDVNASMVSSNVVENLPPFEKQSFKFPADARNFISVTLKYKSLDGSIKEKTVDINKSISWQDEFLLSKIAVPVVVEKPDVSVTKEEPKAAAIDVAPKPTERNMTTQEPLKDIVIKPLEKPQPQKQIVYKQTKFEIYPMQIKILTTDEKLKDYSIDKGTKVVIDFASQTDVNTRKDELDCGAFKTALFGSHGKFYRVVFDLDGSYKHEIEKTQDGYLLKLSR</sequence>
<evidence type="ECO:0000259" key="1">
    <source>
        <dbReference type="Pfam" id="PF11741"/>
    </source>
</evidence>
<proteinExistence type="predicted"/>
<comment type="caution">
    <text evidence="2">The sequence shown here is derived from an EMBL/GenBank/DDBJ whole genome shotgun (WGS) entry which is preliminary data.</text>
</comment>
<evidence type="ECO:0000313" key="2">
    <source>
        <dbReference type="EMBL" id="MBC2882832.1"/>
    </source>
</evidence>
<dbReference type="RefSeq" id="WP_185898390.1">
    <property type="nucleotide sequence ID" value="NZ_JACLZK010000001.1"/>
</dbReference>
<dbReference type="InterPro" id="IPR021731">
    <property type="entry name" value="AMIN_dom"/>
</dbReference>
<dbReference type="EMBL" id="JACLZK010000001">
    <property type="protein sequence ID" value="MBC2882832.1"/>
    <property type="molecule type" value="Genomic_DNA"/>
</dbReference>
<feature type="domain" description="AMIN" evidence="1">
    <location>
        <begin position="165"/>
        <end position="242"/>
    </location>
</feature>
<dbReference type="Pfam" id="PF11741">
    <property type="entry name" value="AMIN"/>
    <property type="match status" value="1"/>
</dbReference>
<dbReference type="AlphaFoldDB" id="A0A842J9P8"/>
<gene>
    <name evidence="2" type="ORF">H7R39_06120</name>
</gene>
<evidence type="ECO:0000313" key="3">
    <source>
        <dbReference type="Proteomes" id="UP000552683"/>
    </source>
</evidence>
<accession>A0A842J9P8</accession>
<protein>
    <submittedName>
        <fullName evidence="2">AMIN domain-containing protein</fullName>
    </submittedName>
</protein>
<dbReference type="Proteomes" id="UP000552683">
    <property type="component" value="Unassembled WGS sequence"/>
</dbReference>
<keyword evidence="3" id="KW-1185">Reference proteome</keyword>